<dbReference type="EMBL" id="CP015518">
    <property type="protein sequence ID" value="APG24159.1"/>
    <property type="molecule type" value="Genomic_DNA"/>
</dbReference>
<dbReference type="GO" id="GO:0003677">
    <property type="term" value="F:DNA binding"/>
    <property type="evidence" value="ECO:0007669"/>
    <property type="project" value="InterPro"/>
</dbReference>
<dbReference type="PANTHER" id="PTHR21180">
    <property type="entry name" value="ENDONUCLEASE/EXONUCLEASE/PHOSPHATASE FAMILY DOMAIN-CONTAINING PROTEIN 1"/>
    <property type="match status" value="1"/>
</dbReference>
<dbReference type="GO" id="GO:0015627">
    <property type="term" value="C:type II protein secretion system complex"/>
    <property type="evidence" value="ECO:0007669"/>
    <property type="project" value="TreeGrafter"/>
</dbReference>
<feature type="signal peptide" evidence="1">
    <location>
        <begin position="1"/>
        <end position="24"/>
    </location>
</feature>
<feature type="domain" description="Helix-hairpin-helix DNA-binding motif class 1" evidence="2">
    <location>
        <begin position="78"/>
        <end position="97"/>
    </location>
</feature>
<gene>
    <name evidence="3" type="ORF">A7E75_03255</name>
</gene>
<evidence type="ECO:0000259" key="2">
    <source>
        <dbReference type="SMART" id="SM00278"/>
    </source>
</evidence>
<proteinExistence type="predicted"/>
<dbReference type="AlphaFoldDB" id="A0A1L3GEA5"/>
<evidence type="ECO:0000313" key="4">
    <source>
        <dbReference type="Proteomes" id="UP000182264"/>
    </source>
</evidence>
<dbReference type="GO" id="GO:0015628">
    <property type="term" value="P:protein secretion by the type II secretion system"/>
    <property type="evidence" value="ECO:0007669"/>
    <property type="project" value="TreeGrafter"/>
</dbReference>
<dbReference type="SMART" id="SM00278">
    <property type="entry name" value="HhH1"/>
    <property type="match status" value="2"/>
</dbReference>
<dbReference type="InterPro" id="IPR003583">
    <property type="entry name" value="Hlx-hairpin-Hlx_DNA-bd_motif"/>
</dbReference>
<dbReference type="InterPro" id="IPR051675">
    <property type="entry name" value="Endo/Exo/Phosphatase_dom_1"/>
</dbReference>
<evidence type="ECO:0000256" key="1">
    <source>
        <dbReference type="SAM" id="SignalP"/>
    </source>
</evidence>
<protein>
    <recommendedName>
        <fullName evidence="2">Helix-hairpin-helix DNA-binding motif class 1 domain-containing protein</fullName>
    </recommendedName>
</protein>
<evidence type="ECO:0000313" key="3">
    <source>
        <dbReference type="EMBL" id="APG24159.1"/>
    </source>
</evidence>
<dbReference type="SUPFAM" id="SSF47781">
    <property type="entry name" value="RuvA domain 2-like"/>
    <property type="match status" value="1"/>
</dbReference>
<dbReference type="OrthoDB" id="5296317at2"/>
<name>A0A1L3GEA5_SYNAC</name>
<keyword evidence="1" id="KW-0732">Signal</keyword>
<dbReference type="Pfam" id="PF12836">
    <property type="entry name" value="HHH_3"/>
    <property type="match status" value="1"/>
</dbReference>
<keyword evidence="4" id="KW-1185">Reference proteome</keyword>
<dbReference type="InterPro" id="IPR010994">
    <property type="entry name" value="RuvA_2-like"/>
</dbReference>
<feature type="chain" id="PRO_5012995810" description="Helix-hairpin-helix DNA-binding motif class 1 domain-containing protein" evidence="1">
    <location>
        <begin position="25"/>
        <end position="101"/>
    </location>
</feature>
<dbReference type="STRING" id="29542.A6070_11880"/>
<dbReference type="NCBIfam" id="TIGR00426">
    <property type="entry name" value="competence protein ComEA helix-hairpin-helix repeat region"/>
    <property type="match status" value="1"/>
</dbReference>
<sequence>MKVLVNWLLVVVCFLIVAPGAAFSAPAASEKAPSAAVSMVAVNNAGVKQLRALPGIGAVTAQRIVDYRQAHGPFTRVEDLLKVKGVGKQTLEKIRGRISLN</sequence>
<dbReference type="PANTHER" id="PTHR21180:SF32">
    <property type="entry name" value="ENDONUCLEASE_EXONUCLEASE_PHOSPHATASE FAMILY DOMAIN-CONTAINING PROTEIN 1"/>
    <property type="match status" value="1"/>
</dbReference>
<dbReference type="GO" id="GO:0006281">
    <property type="term" value="P:DNA repair"/>
    <property type="evidence" value="ECO:0007669"/>
    <property type="project" value="InterPro"/>
</dbReference>
<accession>A0A1L3GEA5</accession>
<dbReference type="RefSeq" id="WP_072285975.1">
    <property type="nucleotide sequence ID" value="NZ_CP015455.1"/>
</dbReference>
<reference evidence="3 4" key="1">
    <citation type="journal article" date="2017" name="Genome Announc.">
        <title>Complete Genome Sequences of Two Acetylene-Fermenting Pelobacter acetylenicus Strains.</title>
        <authorList>
            <person name="Sutton J.M."/>
            <person name="Baesman S.M."/>
            <person name="Fierst J.L."/>
            <person name="Poret-Peterson A.T."/>
            <person name="Oremland R.S."/>
            <person name="Dunlap D.S."/>
            <person name="Akob D.M."/>
        </authorList>
    </citation>
    <scope>NUCLEOTIDE SEQUENCE [LARGE SCALE GENOMIC DNA]</scope>
    <source>
        <strain evidence="3 4">DSM 3247</strain>
    </source>
</reference>
<dbReference type="KEGG" id="pace:A6070_11880"/>
<feature type="domain" description="Helix-hairpin-helix DNA-binding motif class 1" evidence="2">
    <location>
        <begin position="48"/>
        <end position="67"/>
    </location>
</feature>
<dbReference type="Gene3D" id="1.10.150.280">
    <property type="entry name" value="AF1531-like domain"/>
    <property type="match status" value="1"/>
</dbReference>
<dbReference type="InterPro" id="IPR004509">
    <property type="entry name" value="Competence_ComEA_HhH"/>
</dbReference>
<organism evidence="3 4">
    <name type="scientific">Syntrophotalea acetylenica</name>
    <name type="common">Pelobacter acetylenicus</name>
    <dbReference type="NCBI Taxonomy" id="29542"/>
    <lineage>
        <taxon>Bacteria</taxon>
        <taxon>Pseudomonadati</taxon>
        <taxon>Thermodesulfobacteriota</taxon>
        <taxon>Desulfuromonadia</taxon>
        <taxon>Desulfuromonadales</taxon>
        <taxon>Syntrophotaleaceae</taxon>
        <taxon>Syntrophotalea</taxon>
    </lineage>
</organism>
<dbReference type="Proteomes" id="UP000182264">
    <property type="component" value="Chromosome"/>
</dbReference>